<proteinExistence type="predicted"/>
<dbReference type="PANTHER" id="PTHR34985:SF1">
    <property type="entry name" value="SLR0554 PROTEIN"/>
    <property type="match status" value="1"/>
</dbReference>
<feature type="domain" description="Virulence-associated protein E-like" evidence="1">
    <location>
        <begin position="85"/>
        <end position="262"/>
    </location>
</feature>
<protein>
    <recommendedName>
        <fullName evidence="1">Virulence-associated protein E-like domain-containing protein</fullName>
    </recommendedName>
</protein>
<accession>X1J433</accession>
<name>X1J433_9ZZZZ</name>
<evidence type="ECO:0000259" key="1">
    <source>
        <dbReference type="Pfam" id="PF05272"/>
    </source>
</evidence>
<sequence length="264" mass="31149">PFIYRGEIITEQVYNTIFIDLKKHFDRNIPRSGFEEVIKSSYIQTYHPIKEFISRYEDRHPVGTFVQWLDCVVLKNPMIEKETVLHFIKKWYCGMIAQCLDGKYPNEFFLALLSQKQGIGKTTLLRKYILPEELQCYQAEHSLSFTDDFKVLMGQSILIIDDELDGRSFEMSQSFKNILSTRDNTTRRKYDRRISSIKRRASFAGSGNSLKVVRERGERRIIPLEVEKIHHEKLNDVSLTDLFIEAYHLYMNGFQYSFQSEDKA</sequence>
<dbReference type="EMBL" id="BARU01030550">
    <property type="protein sequence ID" value="GAH64523.1"/>
    <property type="molecule type" value="Genomic_DNA"/>
</dbReference>
<dbReference type="Pfam" id="PF05272">
    <property type="entry name" value="VapE-like_dom"/>
    <property type="match status" value="1"/>
</dbReference>
<dbReference type="InterPro" id="IPR007936">
    <property type="entry name" value="VapE-like_dom"/>
</dbReference>
<organism evidence="2">
    <name type="scientific">marine sediment metagenome</name>
    <dbReference type="NCBI Taxonomy" id="412755"/>
    <lineage>
        <taxon>unclassified sequences</taxon>
        <taxon>metagenomes</taxon>
        <taxon>ecological metagenomes</taxon>
    </lineage>
</organism>
<evidence type="ECO:0000313" key="2">
    <source>
        <dbReference type="EMBL" id="GAH64523.1"/>
    </source>
</evidence>
<feature type="non-terminal residue" evidence="2">
    <location>
        <position position="264"/>
    </location>
</feature>
<gene>
    <name evidence="2" type="ORF">S03H2_48456</name>
</gene>
<dbReference type="PANTHER" id="PTHR34985">
    <property type="entry name" value="SLR0554 PROTEIN"/>
    <property type="match status" value="1"/>
</dbReference>
<dbReference type="AlphaFoldDB" id="X1J433"/>
<comment type="caution">
    <text evidence="2">The sequence shown here is derived from an EMBL/GenBank/DDBJ whole genome shotgun (WGS) entry which is preliminary data.</text>
</comment>
<reference evidence="2" key="1">
    <citation type="journal article" date="2014" name="Front. Microbiol.">
        <title>High frequency of phylogenetically diverse reductive dehalogenase-homologous genes in deep subseafloor sedimentary metagenomes.</title>
        <authorList>
            <person name="Kawai M."/>
            <person name="Futagami T."/>
            <person name="Toyoda A."/>
            <person name="Takaki Y."/>
            <person name="Nishi S."/>
            <person name="Hori S."/>
            <person name="Arai W."/>
            <person name="Tsubouchi T."/>
            <person name="Morono Y."/>
            <person name="Uchiyama I."/>
            <person name="Ito T."/>
            <person name="Fujiyama A."/>
            <person name="Inagaki F."/>
            <person name="Takami H."/>
        </authorList>
    </citation>
    <scope>NUCLEOTIDE SEQUENCE</scope>
    <source>
        <strain evidence="2">Expedition CK06-06</strain>
    </source>
</reference>
<feature type="non-terminal residue" evidence="2">
    <location>
        <position position="1"/>
    </location>
</feature>